<sequence>MGALKTGLITVMVMVALLATTLTHVLPAPAQALAQAAAAMAMEGEDLSASALPPCHDWPADPARSDKPHPPVGMTAAAPCCSVASPLPHTLGGPPQHTVATTPLLPQAQERLQGQTITPQERPPRLLL</sequence>
<evidence type="ECO:0000256" key="1">
    <source>
        <dbReference type="SAM" id="MobiDB-lite"/>
    </source>
</evidence>
<name>A0A1N7IHQ8_9PROT</name>
<dbReference type="STRING" id="80876.SAMN05421779_10150"/>
<dbReference type="Proteomes" id="UP000185678">
    <property type="component" value="Unassembled WGS sequence"/>
</dbReference>
<feature type="region of interest" description="Disordered" evidence="1">
    <location>
        <begin position="44"/>
        <end position="128"/>
    </location>
</feature>
<gene>
    <name evidence="3" type="ORF">SAMN05421779_10150</name>
</gene>
<reference evidence="3 4" key="1">
    <citation type="submission" date="2017-01" db="EMBL/GenBank/DDBJ databases">
        <authorList>
            <person name="Mah S.A."/>
            <person name="Swanson W.J."/>
            <person name="Moy G.W."/>
            <person name="Vacquier V.D."/>
        </authorList>
    </citation>
    <scope>NUCLEOTIDE SEQUENCE [LARGE SCALE GENOMIC DNA]</scope>
    <source>
        <strain evidence="3 4">DSM 11589</strain>
    </source>
</reference>
<accession>A0A1N7IHQ8</accession>
<organism evidence="3 4">
    <name type="scientific">Insolitispirillum peregrinum</name>
    <dbReference type="NCBI Taxonomy" id="80876"/>
    <lineage>
        <taxon>Bacteria</taxon>
        <taxon>Pseudomonadati</taxon>
        <taxon>Pseudomonadota</taxon>
        <taxon>Alphaproteobacteria</taxon>
        <taxon>Rhodospirillales</taxon>
        <taxon>Novispirillaceae</taxon>
        <taxon>Insolitispirillum</taxon>
    </lineage>
</organism>
<evidence type="ECO:0000256" key="2">
    <source>
        <dbReference type="SAM" id="SignalP"/>
    </source>
</evidence>
<feature type="chain" id="PRO_5012230277" evidence="2">
    <location>
        <begin position="31"/>
        <end position="128"/>
    </location>
</feature>
<dbReference type="AlphaFoldDB" id="A0A1N7IHQ8"/>
<feature type="compositionally biased region" description="Polar residues" evidence="1">
    <location>
        <begin position="110"/>
        <end position="119"/>
    </location>
</feature>
<evidence type="ECO:0000313" key="3">
    <source>
        <dbReference type="EMBL" id="SIS36572.1"/>
    </source>
</evidence>
<dbReference type="EMBL" id="FTOA01000001">
    <property type="protein sequence ID" value="SIS36572.1"/>
    <property type="molecule type" value="Genomic_DNA"/>
</dbReference>
<keyword evidence="2" id="KW-0732">Signal</keyword>
<feature type="signal peptide" evidence="2">
    <location>
        <begin position="1"/>
        <end position="30"/>
    </location>
</feature>
<proteinExistence type="predicted"/>
<protein>
    <submittedName>
        <fullName evidence="3">Uncharacterized protein</fullName>
    </submittedName>
</protein>
<evidence type="ECO:0000313" key="4">
    <source>
        <dbReference type="Proteomes" id="UP000185678"/>
    </source>
</evidence>
<dbReference type="RefSeq" id="WP_076397937.1">
    <property type="nucleotide sequence ID" value="NZ_FTOA01000001.1"/>
</dbReference>
<keyword evidence="4" id="KW-1185">Reference proteome</keyword>